<dbReference type="Proteomes" id="UP000265581">
    <property type="component" value="Unassembled WGS sequence"/>
</dbReference>
<feature type="compositionally biased region" description="Low complexity" evidence="1">
    <location>
        <begin position="47"/>
        <end position="57"/>
    </location>
</feature>
<proteinExistence type="predicted"/>
<evidence type="ECO:0000313" key="4">
    <source>
        <dbReference type="Proteomes" id="UP000265581"/>
    </source>
</evidence>
<sequence length="358" mass="38255">MSTIRTTVGTVLTALVVSLGVVTVSSGPAQADCPIAEPNCGGGDGTSGDTNTLSDGTKQASYQSPTKSCSVFANGAGMGMSCVSAGGGDAKTLRERFGDQKLQRCRYSEIPPAIQKPENLRPSEGRYMLMTCLGNIDFDTYTGGRARTLELSIVFVENGTDIEDRHNGITDFLWKQFGSTTQMPVPFMRTRPNPTPIVGVPTFFTFRWLDPVDTSVVAQGPYAAKADGGPFRRIEVGGVVMEARATSITINPNQQGIPTAVCDPSTPYVEGASAKNQPEGSCFITFPRSSASARKLATKPIPENVKDAFYADVTIVWRVSYGDGTAMQDLGQGFTMRARQVIPVQEVQAPNQPPAVIY</sequence>
<evidence type="ECO:0000313" key="3">
    <source>
        <dbReference type="EMBL" id="REK73319.1"/>
    </source>
</evidence>
<feature type="region of interest" description="Disordered" evidence="1">
    <location>
        <begin position="40"/>
        <end position="60"/>
    </location>
</feature>
<evidence type="ECO:0000256" key="2">
    <source>
        <dbReference type="SAM" id="SignalP"/>
    </source>
</evidence>
<gene>
    <name evidence="3" type="ORF">DX116_07105</name>
</gene>
<comment type="caution">
    <text evidence="3">The sequence shown here is derived from an EMBL/GenBank/DDBJ whole genome shotgun (WGS) entry which is preliminary data.</text>
</comment>
<protein>
    <submittedName>
        <fullName evidence="3">Uncharacterized protein</fullName>
    </submittedName>
</protein>
<organism evidence="3 4">
    <name type="scientific">Aeromicrobium endophyticum</name>
    <dbReference type="NCBI Taxonomy" id="2292704"/>
    <lineage>
        <taxon>Bacteria</taxon>
        <taxon>Bacillati</taxon>
        <taxon>Actinomycetota</taxon>
        <taxon>Actinomycetes</taxon>
        <taxon>Propionibacteriales</taxon>
        <taxon>Nocardioidaceae</taxon>
        <taxon>Aeromicrobium</taxon>
    </lineage>
</organism>
<name>A0A371PBL9_9ACTN</name>
<dbReference type="EMBL" id="QUBR01000001">
    <property type="protein sequence ID" value="REK73319.1"/>
    <property type="molecule type" value="Genomic_DNA"/>
</dbReference>
<accession>A0A371PBL9</accession>
<dbReference type="OrthoDB" id="3742379at2"/>
<keyword evidence="2" id="KW-0732">Signal</keyword>
<reference evidence="3 4" key="1">
    <citation type="submission" date="2018-08" db="EMBL/GenBank/DDBJ databases">
        <title>Aeromicrobium sp. M2KJ-4, whole genome shotgun sequence.</title>
        <authorList>
            <person name="Tuo L."/>
        </authorList>
    </citation>
    <scope>NUCLEOTIDE SEQUENCE [LARGE SCALE GENOMIC DNA]</scope>
    <source>
        <strain evidence="3 4">M2KJ-4</strain>
    </source>
</reference>
<dbReference type="AlphaFoldDB" id="A0A371PBL9"/>
<keyword evidence="4" id="KW-1185">Reference proteome</keyword>
<feature type="chain" id="PRO_5016794751" evidence="2">
    <location>
        <begin position="32"/>
        <end position="358"/>
    </location>
</feature>
<dbReference type="RefSeq" id="WP_119703432.1">
    <property type="nucleotide sequence ID" value="NZ_JBHSOI010000001.1"/>
</dbReference>
<feature type="signal peptide" evidence="2">
    <location>
        <begin position="1"/>
        <end position="31"/>
    </location>
</feature>
<evidence type="ECO:0000256" key="1">
    <source>
        <dbReference type="SAM" id="MobiDB-lite"/>
    </source>
</evidence>